<dbReference type="KEGG" id="hbh:E4T21_00200"/>
<gene>
    <name evidence="3" type="ORF">E4T21_00200</name>
</gene>
<dbReference type="PANTHER" id="PTHR43625:SF40">
    <property type="entry name" value="ALDO-KETO REDUCTASE YAKC [NADP(+)]"/>
    <property type="match status" value="1"/>
</dbReference>
<keyword evidence="4" id="KW-1185">Reference proteome</keyword>
<dbReference type="RefSeq" id="WP_149282433.1">
    <property type="nucleotide sequence ID" value="NZ_CP038437.2"/>
</dbReference>
<dbReference type="PANTHER" id="PTHR43625">
    <property type="entry name" value="AFLATOXIN B1 ALDEHYDE REDUCTASE"/>
    <property type="match status" value="1"/>
</dbReference>
<dbReference type="SUPFAM" id="SSF51430">
    <property type="entry name" value="NAD(P)-linked oxidoreductase"/>
    <property type="match status" value="1"/>
</dbReference>
<dbReference type="GO" id="GO:0005737">
    <property type="term" value="C:cytoplasm"/>
    <property type="evidence" value="ECO:0007669"/>
    <property type="project" value="TreeGrafter"/>
</dbReference>
<dbReference type="Proteomes" id="UP000324285">
    <property type="component" value="Chromosome"/>
</dbReference>
<evidence type="ECO:0000313" key="3">
    <source>
        <dbReference type="EMBL" id="QEM80148.1"/>
    </source>
</evidence>
<keyword evidence="1" id="KW-0560">Oxidoreductase</keyword>
<evidence type="ECO:0000256" key="1">
    <source>
        <dbReference type="ARBA" id="ARBA00023002"/>
    </source>
</evidence>
<dbReference type="InterPro" id="IPR050791">
    <property type="entry name" value="Aldo-Keto_reductase"/>
</dbReference>
<protein>
    <submittedName>
        <fullName evidence="3">Aldo/keto reductase</fullName>
    </submittedName>
</protein>
<evidence type="ECO:0000313" key="4">
    <source>
        <dbReference type="Proteomes" id="UP000324285"/>
    </source>
</evidence>
<dbReference type="Gene3D" id="3.20.20.100">
    <property type="entry name" value="NADP-dependent oxidoreductase domain"/>
    <property type="match status" value="1"/>
</dbReference>
<dbReference type="Pfam" id="PF00248">
    <property type="entry name" value="Aldo_ket_red"/>
    <property type="match status" value="1"/>
</dbReference>
<organism evidence="3 4">
    <name type="scientific">Halomonas binhaiensis</name>
    <dbReference type="NCBI Taxonomy" id="2562282"/>
    <lineage>
        <taxon>Bacteria</taxon>
        <taxon>Pseudomonadati</taxon>
        <taxon>Pseudomonadota</taxon>
        <taxon>Gammaproteobacteria</taxon>
        <taxon>Oceanospirillales</taxon>
        <taxon>Halomonadaceae</taxon>
        <taxon>Halomonas</taxon>
    </lineage>
</organism>
<reference evidence="3" key="1">
    <citation type="submission" date="2021-02" db="EMBL/GenBank/DDBJ databases">
        <title>Strain Y2R2, a novel species of the genus Halomonas.</title>
        <authorList>
            <person name="Huang H."/>
        </authorList>
    </citation>
    <scope>NUCLEOTIDE SEQUENCE</scope>
    <source>
        <strain evidence="3">Y2R2</strain>
    </source>
</reference>
<dbReference type="GO" id="GO:0016491">
    <property type="term" value="F:oxidoreductase activity"/>
    <property type="evidence" value="ECO:0007669"/>
    <property type="project" value="UniProtKB-KW"/>
</dbReference>
<proteinExistence type="predicted"/>
<dbReference type="InterPro" id="IPR036812">
    <property type="entry name" value="NAD(P)_OxRdtase_dom_sf"/>
</dbReference>
<evidence type="ECO:0000259" key="2">
    <source>
        <dbReference type="Pfam" id="PF00248"/>
    </source>
</evidence>
<feature type="domain" description="NADP-dependent oxidoreductase" evidence="2">
    <location>
        <begin position="21"/>
        <end position="311"/>
    </location>
</feature>
<accession>A0A5C1NCF4</accession>
<sequence>MTHSSSLNAVRALGNSLRVSPMGLGCMGMSEFYGPSDDAASIDLIHAAQDAGISLFDSADTYGLGHNESLLGKALGARRAEVVVATKFGIVRKPGHYERSLRSDPAYVRSACEASLKRLGTETIDLYYAHRLNPQVPVEETVGAMADLVKEGKVRALGLCEVSVATLERACAVHPIAALQSEYSLWTRDVEAEILPACRRLGVSLVAYSPLGRGFLSGAIHSREQLAEDDFRRHAPRFSEDNLAGNRCLLARLEAFAQQRDATPAQIALAWLLAQGDDIVPIPGTRRVARLNENIAAASVALSSEEVAQLSQWFQPEAVRGERYTKEGMKGIEVDTRLPD</sequence>
<dbReference type="InterPro" id="IPR023210">
    <property type="entry name" value="NADP_OxRdtase_dom"/>
</dbReference>
<dbReference type="AlphaFoldDB" id="A0A5C1NCF4"/>
<dbReference type="OrthoDB" id="9772407at2"/>
<dbReference type="CDD" id="cd19076">
    <property type="entry name" value="AKR_AKR13A_13D"/>
    <property type="match status" value="1"/>
</dbReference>
<dbReference type="EMBL" id="CP038437">
    <property type="protein sequence ID" value="QEM80148.1"/>
    <property type="molecule type" value="Genomic_DNA"/>
</dbReference>
<name>A0A5C1NCF4_9GAMM</name>